<keyword evidence="9 14" id="KW-0326">Glycosidase</keyword>
<evidence type="ECO:0000256" key="11">
    <source>
        <dbReference type="ARBA" id="ARBA00033284"/>
    </source>
</evidence>
<dbReference type="CDD" id="cd11325">
    <property type="entry name" value="AmyAc_GTHase"/>
    <property type="match status" value="1"/>
</dbReference>
<dbReference type="InterPro" id="IPR013780">
    <property type="entry name" value="Glyco_hydro_b"/>
</dbReference>
<evidence type="ECO:0000256" key="15">
    <source>
        <dbReference type="PIRSR" id="PIRSR006337-1"/>
    </source>
</evidence>
<keyword evidence="6" id="KW-0963">Cytoplasm</keyword>
<feature type="site" description="Transition state stabilizer" evidence="17">
    <location>
        <position position="381"/>
    </location>
</feature>
<dbReference type="NCBIfam" id="TIGR02402">
    <property type="entry name" value="trehalose_TreZ"/>
    <property type="match status" value="1"/>
</dbReference>
<feature type="binding site" evidence="16">
    <location>
        <begin position="253"/>
        <end position="258"/>
    </location>
    <ligand>
        <name>substrate</name>
    </ligand>
</feature>
<evidence type="ECO:0000256" key="5">
    <source>
        <dbReference type="ARBA" id="ARBA00015938"/>
    </source>
</evidence>
<dbReference type="Gene3D" id="2.60.40.10">
    <property type="entry name" value="Immunoglobulins"/>
    <property type="match status" value="1"/>
</dbReference>
<organism evidence="19 20">
    <name type="scientific">Pyrobaculum aerophilum</name>
    <dbReference type="NCBI Taxonomy" id="13773"/>
    <lineage>
        <taxon>Archaea</taxon>
        <taxon>Thermoproteota</taxon>
        <taxon>Thermoprotei</taxon>
        <taxon>Thermoproteales</taxon>
        <taxon>Thermoproteaceae</taxon>
        <taxon>Pyrobaculum</taxon>
    </lineage>
</organism>
<evidence type="ECO:0000256" key="10">
    <source>
        <dbReference type="ARBA" id="ARBA00032057"/>
    </source>
</evidence>
<feature type="binding site" evidence="16">
    <location>
        <begin position="380"/>
        <end position="385"/>
    </location>
    <ligand>
        <name>substrate</name>
    </ligand>
</feature>
<feature type="domain" description="Glycosyl hydrolase family 13 catalytic" evidence="18">
    <location>
        <begin position="109"/>
        <end position="488"/>
    </location>
</feature>
<dbReference type="EMBL" id="NMUE01000003">
    <property type="protein sequence ID" value="RFA98072.1"/>
    <property type="molecule type" value="Genomic_DNA"/>
</dbReference>
<evidence type="ECO:0000256" key="14">
    <source>
        <dbReference type="PIRNR" id="PIRNR006337"/>
    </source>
</evidence>
<evidence type="ECO:0000256" key="4">
    <source>
        <dbReference type="ARBA" id="ARBA00012268"/>
    </source>
</evidence>
<comment type="subcellular location">
    <subcellularLocation>
        <location evidence="1 15">Cytoplasm</location>
    </subcellularLocation>
</comment>
<protein>
    <recommendedName>
        <fullName evidence="5 13">Malto-oligosyltrehalose trehalohydrolase</fullName>
        <shortName evidence="14">MTHase</shortName>
        <ecNumber evidence="4 13">3.2.1.141</ecNumber>
    </recommendedName>
    <alternativeName>
        <fullName evidence="11 14">4-alpha-D-((1-&gt;4)-alpha-D-glucano)trehalose trehalohydrolase</fullName>
    </alternativeName>
    <alternativeName>
        <fullName evidence="10 14">Maltooligosyl trehalose trehalohydrolase</fullName>
    </alternativeName>
</protein>
<dbReference type="Gene3D" id="3.20.20.80">
    <property type="entry name" value="Glycosidases"/>
    <property type="match status" value="1"/>
</dbReference>
<dbReference type="SUPFAM" id="SSF81296">
    <property type="entry name" value="E set domains"/>
    <property type="match status" value="1"/>
</dbReference>
<dbReference type="Pfam" id="PF09071">
    <property type="entry name" value="Alpha-amyl_C"/>
    <property type="match status" value="1"/>
</dbReference>
<evidence type="ECO:0000256" key="9">
    <source>
        <dbReference type="ARBA" id="ARBA00023295"/>
    </source>
</evidence>
<dbReference type="Gene3D" id="1.10.10.760">
    <property type="entry name" value="E-set domains of sugar-utilizing enzymes"/>
    <property type="match status" value="1"/>
</dbReference>
<comment type="pathway">
    <text evidence="2 14">Glycan biosynthesis; trehalose biosynthesis.</text>
</comment>
<evidence type="ECO:0000259" key="18">
    <source>
        <dbReference type="SMART" id="SM00642"/>
    </source>
</evidence>
<evidence type="ECO:0000256" key="12">
    <source>
        <dbReference type="ARBA" id="ARBA00034013"/>
    </source>
</evidence>
<dbReference type="InterPro" id="IPR014756">
    <property type="entry name" value="Ig_E-set"/>
</dbReference>
<dbReference type="GO" id="GO:0033942">
    <property type="term" value="F:4-alpha-D-(1-&gt;4)-alpha-D-glucanotrehalose trehalohydrolase activity"/>
    <property type="evidence" value="ECO:0007669"/>
    <property type="project" value="UniProtKB-EC"/>
</dbReference>
<evidence type="ECO:0000256" key="1">
    <source>
        <dbReference type="ARBA" id="ARBA00004496"/>
    </source>
</evidence>
<evidence type="ECO:0000256" key="3">
    <source>
        <dbReference type="ARBA" id="ARBA00008061"/>
    </source>
</evidence>
<evidence type="ECO:0000256" key="16">
    <source>
        <dbReference type="PIRSR" id="PIRSR006337-2"/>
    </source>
</evidence>
<dbReference type="AlphaFoldDB" id="A0A371R2S4"/>
<dbReference type="EC" id="3.2.1.141" evidence="4 13"/>
<evidence type="ECO:0000256" key="13">
    <source>
        <dbReference type="NCBIfam" id="TIGR02402"/>
    </source>
</evidence>
<evidence type="ECO:0000256" key="17">
    <source>
        <dbReference type="PIRSR" id="PIRSR006337-3"/>
    </source>
</evidence>
<evidence type="ECO:0000256" key="7">
    <source>
        <dbReference type="ARBA" id="ARBA00022801"/>
    </source>
</evidence>
<comment type="caution">
    <text evidence="19">The sequence shown here is derived from an EMBL/GenBank/DDBJ whole genome shotgun (WGS) entry which is preliminary data.</text>
</comment>
<dbReference type="InterPro" id="IPR017853">
    <property type="entry name" value="GH"/>
</dbReference>
<sequence>MVFGPRVEEDGVLFTVWAPYQNKMRLKILGKGVYEMEKDERGYFTVKVEEAGVGDRYKFILENGMEVPDPASRYQPEGVHGYSQVVSNEFNWEDEGWSGVSLSDLVIYEIHVGTFTPEGTFDGVIKKLDYLKELGVTAIEIMPIAQFPGSRDWGYNGVYLYAVQNTYGGPFGFKKLVNEAHKRGLAVILDVVYNHVGPEGNYMHLLGPYFSAKYKTPWGLTFNFDDAYSDEVRRFVLENVEYWFTEFHVDGLRLDAVHAIVDTSPRHILEDIADVAHRLGKFVIAESDLNDPRIVSPKELCGYGVDAQWLDDFHHAVHAFLTGERHSYYVDFGSLDDIVKSFREAYVYDGRYSKFRKKSHGRPIPASLDGCKFVVYIQNHDQVGNRGGGERLISLVDKETYKIAAALYLLSPYIPMIFMGEEYGEKKPFLYFSDFSDPEIIRGVRGGRLRDYGQIIDPQSDEAFQQSKLSWIIDGEILALYKRLIEIRRKYSIACDRNVDVIKGDNWLVIRRNKLMSIYVFSTSVIQLNNGGELILASNDSFPQRVTPGSHLMTKGFGIYKFLNG</sequence>
<comment type="catalytic activity">
    <reaction evidence="12 14">
        <text>hydrolysis of (1-&gt;4)-alpha-D-glucosidic linkage in 4-alpha-D-[(1-&gt;4)-alpha-D-glucanosyl]n trehalose to yield trehalose and (1-&gt;4)-alpha-D-glucan.</text>
        <dbReference type="EC" id="3.2.1.141"/>
    </reaction>
</comment>
<dbReference type="PANTHER" id="PTHR43651">
    <property type="entry name" value="1,4-ALPHA-GLUCAN-BRANCHING ENZYME"/>
    <property type="match status" value="1"/>
</dbReference>
<dbReference type="RefSeq" id="WP_116420449.1">
    <property type="nucleotide sequence ID" value="NZ_NMUE01000003.1"/>
</dbReference>
<proteinExistence type="inferred from homology"/>
<dbReference type="InterPro" id="IPR006047">
    <property type="entry name" value="GH13_cat_dom"/>
</dbReference>
<dbReference type="GO" id="GO:0005737">
    <property type="term" value="C:cytoplasm"/>
    <property type="evidence" value="ECO:0007669"/>
    <property type="project" value="UniProtKB-SubCell"/>
</dbReference>
<evidence type="ECO:0000313" key="20">
    <source>
        <dbReference type="Proteomes" id="UP000257123"/>
    </source>
</evidence>
<reference evidence="19 20" key="1">
    <citation type="submission" date="2017-07" db="EMBL/GenBank/DDBJ databases">
        <title>Draft genome sequence of aerobic hyperthermophilic archaea, Pyrobaculum aerophilum YKB31 and YKB32.</title>
        <authorList>
            <person name="Mochizuki T."/>
            <person name="Berliner A.J."/>
            <person name="Yoshida-Takashima Y."/>
            <person name="Takaki Y."/>
            <person name="Nunoura T."/>
            <person name="Takai K."/>
        </authorList>
    </citation>
    <scope>NUCLEOTIDE SEQUENCE [LARGE SCALE GENOMIC DNA]</scope>
    <source>
        <strain evidence="19 20">YKB31</strain>
    </source>
</reference>
<dbReference type="PANTHER" id="PTHR43651:SF11">
    <property type="entry name" value="MALTO-OLIGOSYLTREHALOSE TREHALOHYDROLASE"/>
    <property type="match status" value="1"/>
</dbReference>
<dbReference type="InterPro" id="IPR013783">
    <property type="entry name" value="Ig-like_fold"/>
</dbReference>
<dbReference type="InterPro" id="IPR044901">
    <property type="entry name" value="Trehalose_TreZ_E-set_sf"/>
</dbReference>
<dbReference type="GO" id="GO:0005992">
    <property type="term" value="P:trehalose biosynthetic process"/>
    <property type="evidence" value="ECO:0007669"/>
    <property type="project" value="UniProtKB-UniRule"/>
</dbReference>
<dbReference type="SUPFAM" id="SSF51445">
    <property type="entry name" value="(Trans)glycosidases"/>
    <property type="match status" value="1"/>
</dbReference>
<feature type="active site" description="Nucleophile" evidence="15">
    <location>
        <position position="255"/>
    </location>
</feature>
<keyword evidence="7 14" id="KW-0378">Hydrolase</keyword>
<dbReference type="Proteomes" id="UP000257123">
    <property type="component" value="Unassembled WGS sequence"/>
</dbReference>
<dbReference type="InterPro" id="IPR012768">
    <property type="entry name" value="Trehalose_TreZ"/>
</dbReference>
<gene>
    <name evidence="19" type="primary">treZ</name>
    <name evidence="19" type="ORF">CGL51_01665</name>
</gene>
<dbReference type="SUPFAM" id="SSF51011">
    <property type="entry name" value="Glycosyl hydrolase domain"/>
    <property type="match status" value="1"/>
</dbReference>
<dbReference type="CDD" id="cd02853">
    <property type="entry name" value="E_set_MTHase_like_N"/>
    <property type="match status" value="1"/>
</dbReference>
<dbReference type="Gene3D" id="2.60.40.1180">
    <property type="entry name" value="Golgi alpha-mannosidase II"/>
    <property type="match status" value="1"/>
</dbReference>
<dbReference type="UniPathway" id="UPA00299"/>
<accession>A0A371R2S4</accession>
<dbReference type="PIRSF" id="PIRSF006337">
    <property type="entry name" value="Trehalose_TreZ"/>
    <property type="match status" value="1"/>
</dbReference>
<evidence type="ECO:0000256" key="2">
    <source>
        <dbReference type="ARBA" id="ARBA00005199"/>
    </source>
</evidence>
<keyword evidence="8" id="KW-0119">Carbohydrate metabolism</keyword>
<feature type="binding site" evidence="16">
    <location>
        <begin position="311"/>
        <end position="315"/>
    </location>
    <ligand>
        <name>substrate</name>
    </ligand>
</feature>
<evidence type="ECO:0000256" key="6">
    <source>
        <dbReference type="ARBA" id="ARBA00022490"/>
    </source>
</evidence>
<comment type="similarity">
    <text evidence="3 14">Belongs to the glycosyl hydrolase 13 family.</text>
</comment>
<evidence type="ECO:0000313" key="19">
    <source>
        <dbReference type="EMBL" id="RFA98072.1"/>
    </source>
</evidence>
<evidence type="ECO:0000256" key="8">
    <source>
        <dbReference type="ARBA" id="ARBA00023277"/>
    </source>
</evidence>
<feature type="active site" description="Proton donor" evidence="15">
    <location>
        <position position="286"/>
    </location>
</feature>
<dbReference type="SMART" id="SM00642">
    <property type="entry name" value="Aamy"/>
    <property type="match status" value="1"/>
</dbReference>
<name>A0A371R2S4_9CREN</name>
<dbReference type="InterPro" id="IPR015156">
    <property type="entry name" value="Maltooligo_trehalose_arc_C"/>
</dbReference>
<dbReference type="Pfam" id="PF00128">
    <property type="entry name" value="Alpha-amylase"/>
    <property type="match status" value="2"/>
</dbReference>